<organism evidence="2 3">
    <name type="scientific">Novosphingobium indicum</name>
    <dbReference type="NCBI Taxonomy" id="462949"/>
    <lineage>
        <taxon>Bacteria</taxon>
        <taxon>Pseudomonadati</taxon>
        <taxon>Pseudomonadota</taxon>
        <taxon>Alphaproteobacteria</taxon>
        <taxon>Sphingomonadales</taxon>
        <taxon>Sphingomonadaceae</taxon>
        <taxon>Novosphingobium</taxon>
    </lineage>
</organism>
<dbReference type="InterPro" id="IPR027417">
    <property type="entry name" value="P-loop_NTPase"/>
</dbReference>
<evidence type="ECO:0000313" key="3">
    <source>
        <dbReference type="Proteomes" id="UP000605099"/>
    </source>
</evidence>
<protein>
    <recommendedName>
        <fullName evidence="4">Chloramphenicol phosphotransferase</fullName>
    </recommendedName>
</protein>
<dbReference type="InterPro" id="IPR012853">
    <property type="entry name" value="CPT"/>
</dbReference>
<evidence type="ECO:0000256" key="1">
    <source>
        <dbReference type="SAM" id="MobiDB-lite"/>
    </source>
</evidence>
<dbReference type="SUPFAM" id="SSF52540">
    <property type="entry name" value="P-loop containing nucleoside triphosphate hydrolases"/>
    <property type="match status" value="1"/>
</dbReference>
<evidence type="ECO:0008006" key="4">
    <source>
        <dbReference type="Google" id="ProtNLM"/>
    </source>
</evidence>
<dbReference type="Pfam" id="PF07931">
    <property type="entry name" value="CPT"/>
    <property type="match status" value="1"/>
</dbReference>
<dbReference type="EMBL" id="BMLK01000003">
    <property type="protein sequence ID" value="GGN43250.1"/>
    <property type="molecule type" value="Genomic_DNA"/>
</dbReference>
<dbReference type="PIRSF" id="PIRSF007531">
    <property type="entry name" value="CPT"/>
    <property type="match status" value="1"/>
</dbReference>
<accession>A0ABQ2JE29</accession>
<gene>
    <name evidence="2" type="ORF">GCM10011349_07170</name>
</gene>
<keyword evidence="3" id="KW-1185">Reference proteome</keyword>
<sequence>MTSASQNGAGQIVVVNGTSGSGKSTTCEMFQRRQDGYWMLYGIDHFTANTLPAKFGHHGPRASEGIEAVPVDPADPEGPLRWRFGPKGTAAFAAMHEWMAASSRQGLNVVFDHLLMSDPPVLQDLVRRTEGLPVLLVTLKPPFEVLERRVAERRMDKKIPVDLLGEDAARKIIDRLTRLRPWFYEEVYRNELADLTIDTSVHGPEEVCVMIEERLAEGPGTAFDKLRRTYAGA</sequence>
<dbReference type="Gene3D" id="3.40.50.300">
    <property type="entry name" value="P-loop containing nucleotide triphosphate hydrolases"/>
    <property type="match status" value="1"/>
</dbReference>
<proteinExistence type="predicted"/>
<name>A0ABQ2JE29_9SPHN</name>
<comment type="caution">
    <text evidence="2">The sequence shown here is derived from an EMBL/GenBank/DDBJ whole genome shotgun (WGS) entry which is preliminary data.</text>
</comment>
<reference evidence="3" key="1">
    <citation type="journal article" date="2019" name="Int. J. Syst. Evol. Microbiol.">
        <title>The Global Catalogue of Microorganisms (GCM) 10K type strain sequencing project: providing services to taxonomists for standard genome sequencing and annotation.</title>
        <authorList>
            <consortium name="The Broad Institute Genomics Platform"/>
            <consortium name="The Broad Institute Genome Sequencing Center for Infectious Disease"/>
            <person name="Wu L."/>
            <person name="Ma J."/>
        </authorList>
    </citation>
    <scope>NUCLEOTIDE SEQUENCE [LARGE SCALE GENOMIC DNA]</scope>
    <source>
        <strain evidence="3">CGMCC 1.6784</strain>
    </source>
</reference>
<feature type="region of interest" description="Disordered" evidence="1">
    <location>
        <begin position="1"/>
        <end position="24"/>
    </location>
</feature>
<dbReference type="Proteomes" id="UP000605099">
    <property type="component" value="Unassembled WGS sequence"/>
</dbReference>
<dbReference type="RefSeq" id="WP_188818319.1">
    <property type="nucleotide sequence ID" value="NZ_BMLK01000003.1"/>
</dbReference>
<evidence type="ECO:0000313" key="2">
    <source>
        <dbReference type="EMBL" id="GGN43250.1"/>
    </source>
</evidence>